<feature type="compositionally biased region" description="Polar residues" evidence="1">
    <location>
        <begin position="574"/>
        <end position="585"/>
    </location>
</feature>
<dbReference type="CDD" id="cd20557">
    <property type="entry name" value="CYCLIN_ScPCL1-like"/>
    <property type="match status" value="1"/>
</dbReference>
<protein>
    <recommendedName>
        <fullName evidence="4">Cyclin N-terminal domain-containing protein</fullName>
    </recommendedName>
</protein>
<feature type="compositionally biased region" description="Polar residues" evidence="1">
    <location>
        <begin position="133"/>
        <end position="142"/>
    </location>
</feature>
<dbReference type="AlphaFoldDB" id="A0A9P6R7S1"/>
<evidence type="ECO:0000313" key="3">
    <source>
        <dbReference type="Proteomes" id="UP000738325"/>
    </source>
</evidence>
<dbReference type="Gene3D" id="1.10.472.10">
    <property type="entry name" value="Cyclin-like"/>
    <property type="match status" value="1"/>
</dbReference>
<feature type="compositionally biased region" description="Low complexity" evidence="1">
    <location>
        <begin position="246"/>
        <end position="258"/>
    </location>
</feature>
<sequence>MNLSQTFNDHPSASYRSGYEGSFTPYSRHSSPSPPPSSPPPPTAWSTKIARHHHNDSLHSVLGSPRVTKSVHQKHHYFNQDESSRGIVSDFYNGSTTARSPYSTIKSSSYGAPRSCGRLPSIIDRIKTDLKSPTRSLSPSSPHQHHYGVRYPPRSPSPQSMYSDMADYEDSPLPTPTLFGIPCTEVSQRAYSGQSSQMKKSFERLQRLDSGRVEYRTIAFCTHLTVSRWEPNTSCPPSPTSTAAAAMAAAATTAPASSAEDDVNSTSTQPSKNDPVHAARLMSLANYVRHILSLTAGNPNAQSSQIPTKQQSSQPQSYSKQEHVRTHESQSSGPGPIKSDSSRRHRYSPEYHRQFLGRRHQQPEQRPSPSEVSSMTASRTHYDHGYRHEDSSFDHRIEHHRSPSQFHPHSHSHSHSSPQRSHFAHYSQQPNPTSVWVAQTQAATRNLSALIKIPHPNLTLTLALIYVDRLKAKYPEAKGEPGCSHRLFLVAYIIAAKYRCSVELSPPVTRDGSENADGERDDGSSGVAAMQDRDSFDSFEQSLEARLNAELIFSNHAWVRLLNLGLFYRQSTATPSSQASHDSTMSPSSSSSSSPASPPVDAAPMTRLQPHAQPQNPSLSSIINPSSAPAAMLQVEDLDRMEAEFLTFLNFDLATMSHDLETCWNLLVGRNEVSSR</sequence>
<feature type="region of interest" description="Disordered" evidence="1">
    <location>
        <begin position="574"/>
        <end position="625"/>
    </location>
</feature>
<dbReference type="EMBL" id="JAAAIP010000747">
    <property type="protein sequence ID" value="KAG0313077.1"/>
    <property type="molecule type" value="Genomic_DNA"/>
</dbReference>
<dbReference type="OrthoDB" id="244495at2759"/>
<feature type="region of interest" description="Disordered" evidence="1">
    <location>
        <begin position="1"/>
        <end position="46"/>
    </location>
</feature>
<dbReference type="Proteomes" id="UP000738325">
    <property type="component" value="Unassembled WGS sequence"/>
</dbReference>
<feature type="region of interest" description="Disordered" evidence="1">
    <location>
        <begin position="505"/>
        <end position="529"/>
    </location>
</feature>
<organism evidence="2 3">
    <name type="scientific">Dissophora globulifera</name>
    <dbReference type="NCBI Taxonomy" id="979702"/>
    <lineage>
        <taxon>Eukaryota</taxon>
        <taxon>Fungi</taxon>
        <taxon>Fungi incertae sedis</taxon>
        <taxon>Mucoromycota</taxon>
        <taxon>Mortierellomycotina</taxon>
        <taxon>Mortierellomycetes</taxon>
        <taxon>Mortierellales</taxon>
        <taxon>Mortierellaceae</taxon>
        <taxon>Dissophora</taxon>
    </lineage>
</organism>
<comment type="caution">
    <text evidence="2">The sequence shown here is derived from an EMBL/GenBank/DDBJ whole genome shotgun (WGS) entry which is preliminary data.</text>
</comment>
<feature type="compositionally biased region" description="Basic and acidic residues" evidence="1">
    <location>
        <begin position="511"/>
        <end position="523"/>
    </location>
</feature>
<feature type="compositionally biased region" description="Low complexity" evidence="1">
    <location>
        <begin position="616"/>
        <end position="625"/>
    </location>
</feature>
<evidence type="ECO:0000256" key="1">
    <source>
        <dbReference type="SAM" id="MobiDB-lite"/>
    </source>
</evidence>
<evidence type="ECO:0000313" key="2">
    <source>
        <dbReference type="EMBL" id="KAG0313077.1"/>
    </source>
</evidence>
<feature type="compositionally biased region" description="Low complexity" evidence="1">
    <location>
        <begin position="302"/>
        <end position="319"/>
    </location>
</feature>
<feature type="compositionally biased region" description="Low complexity" evidence="1">
    <location>
        <begin position="586"/>
        <end position="595"/>
    </location>
</feature>
<feature type="region of interest" description="Disordered" evidence="1">
    <location>
        <begin position="130"/>
        <end position="162"/>
    </location>
</feature>
<reference evidence="2" key="1">
    <citation type="journal article" date="2020" name="Fungal Divers.">
        <title>Resolving the Mortierellaceae phylogeny through synthesis of multi-gene phylogenetics and phylogenomics.</title>
        <authorList>
            <person name="Vandepol N."/>
            <person name="Liber J."/>
            <person name="Desiro A."/>
            <person name="Na H."/>
            <person name="Kennedy M."/>
            <person name="Barry K."/>
            <person name="Grigoriev I.V."/>
            <person name="Miller A.N."/>
            <person name="O'Donnell K."/>
            <person name="Stajich J.E."/>
            <person name="Bonito G."/>
        </authorList>
    </citation>
    <scope>NUCLEOTIDE SEQUENCE</scope>
    <source>
        <strain evidence="2">REB-010B</strain>
    </source>
</reference>
<gene>
    <name evidence="2" type="ORF">BGZ99_009093</name>
</gene>
<feature type="compositionally biased region" description="Polar residues" evidence="1">
    <location>
        <begin position="364"/>
        <end position="379"/>
    </location>
</feature>
<feature type="compositionally biased region" description="Pro residues" evidence="1">
    <location>
        <begin position="32"/>
        <end position="43"/>
    </location>
</feature>
<accession>A0A9P6R7S1</accession>
<evidence type="ECO:0008006" key="4">
    <source>
        <dbReference type="Google" id="ProtNLM"/>
    </source>
</evidence>
<proteinExistence type="predicted"/>
<keyword evidence="3" id="KW-1185">Reference proteome</keyword>
<name>A0A9P6R7S1_9FUNG</name>
<feature type="region of interest" description="Disordered" evidence="1">
    <location>
        <begin position="401"/>
        <end position="430"/>
    </location>
</feature>
<feature type="compositionally biased region" description="Polar residues" evidence="1">
    <location>
        <begin position="1"/>
        <end position="15"/>
    </location>
</feature>
<feature type="region of interest" description="Disordered" evidence="1">
    <location>
        <begin position="246"/>
        <end position="276"/>
    </location>
</feature>
<feature type="region of interest" description="Disordered" evidence="1">
    <location>
        <begin position="298"/>
        <end position="379"/>
    </location>
</feature>